<gene>
    <name evidence="2" type="ORF">V5799_016525</name>
</gene>
<comment type="caution">
    <text evidence="2">The sequence shown here is derived from an EMBL/GenBank/DDBJ whole genome shotgun (WGS) entry which is preliminary data.</text>
</comment>
<dbReference type="EMBL" id="JARKHS020006999">
    <property type="protein sequence ID" value="KAK8782134.1"/>
    <property type="molecule type" value="Genomic_DNA"/>
</dbReference>
<reference evidence="2 3" key="1">
    <citation type="journal article" date="2023" name="Arcadia Sci">
        <title>De novo assembly of a long-read Amblyomma americanum tick genome.</title>
        <authorList>
            <person name="Chou S."/>
            <person name="Poskanzer K.E."/>
            <person name="Rollins M."/>
            <person name="Thuy-Boun P.S."/>
        </authorList>
    </citation>
    <scope>NUCLEOTIDE SEQUENCE [LARGE SCALE GENOMIC DNA]</scope>
    <source>
        <strain evidence="2">F_SG_1</strain>
        <tissue evidence="2">Salivary glands</tissue>
    </source>
</reference>
<dbReference type="AlphaFoldDB" id="A0AAQ4F4S8"/>
<feature type="chain" id="PRO_5042814862" description="Secreted protein" evidence="1">
    <location>
        <begin position="18"/>
        <end position="224"/>
    </location>
</feature>
<evidence type="ECO:0000313" key="2">
    <source>
        <dbReference type="EMBL" id="KAK8782134.1"/>
    </source>
</evidence>
<sequence>MAPVILVLVLLMPAALGSSATSTQCLNATLPDILDIGKCLGSSLDLCKATTTDIVAALVKLLKCLIEALLKLDALSALAALLELVDFILSLIGLDLVKLSQLLKPLCCVSNVPGCKKIFKGTETCKTPIPITLPGVLNVGKCFTDALLLCKEGDPCKDEVLVSLVKALVCLLRVLLGTNPGNLLSGLLCAVVSLLEGVAATATIAIKAACTTLVIAIKLQVKCG</sequence>
<protein>
    <recommendedName>
        <fullName evidence="4">Secreted protein</fullName>
    </recommendedName>
</protein>
<dbReference type="Proteomes" id="UP001321473">
    <property type="component" value="Unassembled WGS sequence"/>
</dbReference>
<feature type="signal peptide" evidence="1">
    <location>
        <begin position="1"/>
        <end position="17"/>
    </location>
</feature>
<keyword evidence="1" id="KW-0732">Signal</keyword>
<evidence type="ECO:0000313" key="3">
    <source>
        <dbReference type="Proteomes" id="UP001321473"/>
    </source>
</evidence>
<evidence type="ECO:0008006" key="4">
    <source>
        <dbReference type="Google" id="ProtNLM"/>
    </source>
</evidence>
<name>A0AAQ4F4S8_AMBAM</name>
<organism evidence="2 3">
    <name type="scientific">Amblyomma americanum</name>
    <name type="common">Lone star tick</name>
    <dbReference type="NCBI Taxonomy" id="6943"/>
    <lineage>
        <taxon>Eukaryota</taxon>
        <taxon>Metazoa</taxon>
        <taxon>Ecdysozoa</taxon>
        <taxon>Arthropoda</taxon>
        <taxon>Chelicerata</taxon>
        <taxon>Arachnida</taxon>
        <taxon>Acari</taxon>
        <taxon>Parasitiformes</taxon>
        <taxon>Ixodida</taxon>
        <taxon>Ixodoidea</taxon>
        <taxon>Ixodidae</taxon>
        <taxon>Amblyomminae</taxon>
        <taxon>Amblyomma</taxon>
    </lineage>
</organism>
<evidence type="ECO:0000256" key="1">
    <source>
        <dbReference type="SAM" id="SignalP"/>
    </source>
</evidence>
<proteinExistence type="predicted"/>
<accession>A0AAQ4F4S8</accession>
<keyword evidence="3" id="KW-1185">Reference proteome</keyword>